<evidence type="ECO:0000313" key="1">
    <source>
        <dbReference type="EMBL" id="CAG8803282.1"/>
    </source>
</evidence>
<feature type="non-terminal residue" evidence="1">
    <location>
        <position position="90"/>
    </location>
</feature>
<accession>A0A9N9K1B2</accession>
<organism evidence="1 2">
    <name type="scientific">Cetraspora pellucida</name>
    <dbReference type="NCBI Taxonomy" id="1433469"/>
    <lineage>
        <taxon>Eukaryota</taxon>
        <taxon>Fungi</taxon>
        <taxon>Fungi incertae sedis</taxon>
        <taxon>Mucoromycota</taxon>
        <taxon>Glomeromycotina</taxon>
        <taxon>Glomeromycetes</taxon>
        <taxon>Diversisporales</taxon>
        <taxon>Gigasporaceae</taxon>
        <taxon>Cetraspora</taxon>
    </lineage>
</organism>
<keyword evidence="2" id="KW-1185">Reference proteome</keyword>
<dbReference type="Proteomes" id="UP000789759">
    <property type="component" value="Unassembled WGS sequence"/>
</dbReference>
<protein>
    <submittedName>
        <fullName evidence="1">21572_t:CDS:1</fullName>
    </submittedName>
</protein>
<dbReference type="EMBL" id="CAJVQA010032529">
    <property type="protein sequence ID" value="CAG8803282.1"/>
    <property type="molecule type" value="Genomic_DNA"/>
</dbReference>
<proteinExistence type="predicted"/>
<gene>
    <name evidence="1" type="ORF">CPELLU_LOCUS17884</name>
</gene>
<feature type="non-terminal residue" evidence="1">
    <location>
        <position position="1"/>
    </location>
</feature>
<dbReference type="AlphaFoldDB" id="A0A9N9K1B2"/>
<reference evidence="1" key="1">
    <citation type="submission" date="2021-06" db="EMBL/GenBank/DDBJ databases">
        <authorList>
            <person name="Kallberg Y."/>
            <person name="Tangrot J."/>
            <person name="Rosling A."/>
        </authorList>
    </citation>
    <scope>NUCLEOTIDE SEQUENCE</scope>
    <source>
        <strain evidence="1">FL966</strain>
    </source>
</reference>
<sequence length="90" mass="9961">SECKTILTSTTKNQKDSSLSLLLSLPPNMMKNILPPNVMKNINLSSNVEKNIVDIELPTNGKILGVGILVLSGFWDQDFEYQNFGYQDSG</sequence>
<comment type="caution">
    <text evidence="1">The sequence shown here is derived from an EMBL/GenBank/DDBJ whole genome shotgun (WGS) entry which is preliminary data.</text>
</comment>
<evidence type="ECO:0000313" key="2">
    <source>
        <dbReference type="Proteomes" id="UP000789759"/>
    </source>
</evidence>
<name>A0A9N9K1B2_9GLOM</name>